<evidence type="ECO:0000256" key="2">
    <source>
        <dbReference type="RuleBase" id="RU004429"/>
    </source>
</evidence>
<comment type="similarity">
    <text evidence="1 2">Belongs to the complex I subunit 6 family.</text>
</comment>
<proteinExistence type="inferred from homology"/>
<feature type="transmembrane region" description="Helical" evidence="2">
    <location>
        <begin position="41"/>
        <end position="62"/>
    </location>
</feature>
<feature type="transmembrane region" description="Helical" evidence="2">
    <location>
        <begin position="100"/>
        <end position="120"/>
    </location>
</feature>
<dbReference type="PATRIC" id="fig|706587.4.peg.3146"/>
<keyword evidence="2" id="KW-1133">Transmembrane helix</keyword>
<keyword evidence="4" id="KW-1185">Reference proteome</keyword>
<dbReference type="EC" id="7.1.1.-" evidence="2"/>
<comment type="function">
    <text evidence="2">NDH-1 shuttles electrons from NADH, via FMN and iron-sulfur (Fe-S) centers, to quinones in the respiratory chain. Couples the redox reaction to proton translocation (for every two electrons transferred, four hydrogen ions are translocated across the cytoplasmic membrane), and thus conserves the redox energy in a proton gradient.</text>
</comment>
<protein>
    <recommendedName>
        <fullName evidence="2">NADH-quinone oxidoreductase subunit J</fullName>
        <ecNumber evidence="2">7.1.1.-</ecNumber>
    </recommendedName>
</protein>
<dbReference type="KEGG" id="dti:Desti_2757"/>
<keyword evidence="2" id="KW-1003">Cell membrane</keyword>
<comment type="subcellular location">
    <subcellularLocation>
        <location evidence="2">Cell membrane</location>
        <topology evidence="2">Multi-pass membrane protein</topology>
    </subcellularLocation>
</comment>
<dbReference type="GO" id="GO:0048038">
    <property type="term" value="F:quinone binding"/>
    <property type="evidence" value="ECO:0007669"/>
    <property type="project" value="UniProtKB-UniRule"/>
</dbReference>
<dbReference type="InterPro" id="IPR001457">
    <property type="entry name" value="NADH_UbQ/plastoQ_OxRdtase_su6"/>
</dbReference>
<sequence>MLPCVGGMGTSMEAVIFYALAAIILISAICVVFLRRPMHNVLFMIIVMVGLAAMFILLHAEFIGMVQLVVYAGAVMVLFLFVIMLLNLDQIRLPNDPRQARTWVGVIAALILLSFLFPVLRSFIPAGNAPNPVSDVSNTEVIARELFTTYLLPFEVASVLLLAAIIGTVLLARKRS</sequence>
<dbReference type="STRING" id="706587.Desti_2757"/>
<evidence type="ECO:0000256" key="1">
    <source>
        <dbReference type="ARBA" id="ARBA00005698"/>
    </source>
</evidence>
<dbReference type="Gene3D" id="1.20.120.1200">
    <property type="entry name" value="NADH-ubiquinone/plastoquinone oxidoreductase chain 6, subunit NuoJ"/>
    <property type="match status" value="1"/>
</dbReference>
<feature type="transmembrane region" description="Helical" evidence="2">
    <location>
        <begin position="15"/>
        <end position="34"/>
    </location>
</feature>
<comment type="catalytic activity">
    <reaction evidence="2">
        <text>a quinone + NADH + 5 H(+)(in) = a quinol + NAD(+) + 4 H(+)(out)</text>
        <dbReference type="Rhea" id="RHEA:57888"/>
        <dbReference type="ChEBI" id="CHEBI:15378"/>
        <dbReference type="ChEBI" id="CHEBI:24646"/>
        <dbReference type="ChEBI" id="CHEBI:57540"/>
        <dbReference type="ChEBI" id="CHEBI:57945"/>
        <dbReference type="ChEBI" id="CHEBI:132124"/>
    </reaction>
</comment>
<keyword evidence="2" id="KW-0874">Quinone</keyword>
<keyword evidence="2" id="KW-0472">Membrane</keyword>
<dbReference type="AlphaFoldDB" id="I4C792"/>
<accession>I4C792</accession>
<evidence type="ECO:0000313" key="4">
    <source>
        <dbReference type="Proteomes" id="UP000006055"/>
    </source>
</evidence>
<dbReference type="GO" id="GO:0005886">
    <property type="term" value="C:plasma membrane"/>
    <property type="evidence" value="ECO:0007669"/>
    <property type="project" value="UniProtKB-SubCell"/>
</dbReference>
<keyword evidence="2" id="KW-0520">NAD</keyword>
<feature type="transmembrane region" description="Helical" evidence="2">
    <location>
        <begin position="68"/>
        <end position="88"/>
    </location>
</feature>
<dbReference type="HOGENOM" id="CLU_085957_4_1_7"/>
<gene>
    <name evidence="3" type="ordered locus">Desti_2757</name>
</gene>
<keyword evidence="3" id="KW-0560">Oxidoreductase</keyword>
<dbReference type="PANTHER" id="PTHR33269">
    <property type="entry name" value="NADH-UBIQUINONE OXIDOREDUCTASE CHAIN 6"/>
    <property type="match status" value="1"/>
</dbReference>
<dbReference type="GO" id="GO:0008137">
    <property type="term" value="F:NADH dehydrogenase (ubiquinone) activity"/>
    <property type="evidence" value="ECO:0007669"/>
    <property type="project" value="UniProtKB-UniRule"/>
</dbReference>
<keyword evidence="3" id="KW-0830">Ubiquinone</keyword>
<reference evidence="4" key="1">
    <citation type="submission" date="2012-06" db="EMBL/GenBank/DDBJ databases">
        <title>Complete sequence of chromosome of Desulfomonile tiedjei DSM 6799.</title>
        <authorList>
            <person name="Lucas S."/>
            <person name="Copeland A."/>
            <person name="Lapidus A."/>
            <person name="Glavina del Rio T."/>
            <person name="Dalin E."/>
            <person name="Tice H."/>
            <person name="Bruce D."/>
            <person name="Goodwin L."/>
            <person name="Pitluck S."/>
            <person name="Peters L."/>
            <person name="Ovchinnikova G."/>
            <person name="Zeytun A."/>
            <person name="Lu M."/>
            <person name="Kyrpides N."/>
            <person name="Mavromatis K."/>
            <person name="Ivanova N."/>
            <person name="Brettin T."/>
            <person name="Detter J.C."/>
            <person name="Han C."/>
            <person name="Larimer F."/>
            <person name="Land M."/>
            <person name="Hauser L."/>
            <person name="Markowitz V."/>
            <person name="Cheng J.-F."/>
            <person name="Hugenholtz P."/>
            <person name="Woyke T."/>
            <person name="Wu D."/>
            <person name="Spring S."/>
            <person name="Schroeder M."/>
            <person name="Brambilla E."/>
            <person name="Klenk H.-P."/>
            <person name="Eisen J.A."/>
        </authorList>
    </citation>
    <scope>NUCLEOTIDE SEQUENCE [LARGE SCALE GENOMIC DNA]</scope>
    <source>
        <strain evidence="4">ATCC 49306 / DSM 6799 / DCB-1</strain>
    </source>
</reference>
<evidence type="ECO:0000313" key="3">
    <source>
        <dbReference type="EMBL" id="AFM25433.1"/>
    </source>
</evidence>
<keyword evidence="2" id="KW-0812">Transmembrane</keyword>
<dbReference type="eggNOG" id="COG0839">
    <property type="taxonomic scope" value="Bacteria"/>
</dbReference>
<dbReference type="Proteomes" id="UP000006055">
    <property type="component" value="Chromosome"/>
</dbReference>
<dbReference type="GO" id="GO:0016491">
    <property type="term" value="F:oxidoreductase activity"/>
    <property type="evidence" value="ECO:0007669"/>
    <property type="project" value="UniProtKB-KW"/>
</dbReference>
<organism evidence="3 4">
    <name type="scientific">Desulfomonile tiedjei (strain ATCC 49306 / DSM 6799 / DCB-1)</name>
    <dbReference type="NCBI Taxonomy" id="706587"/>
    <lineage>
        <taxon>Bacteria</taxon>
        <taxon>Pseudomonadati</taxon>
        <taxon>Thermodesulfobacteriota</taxon>
        <taxon>Desulfomonilia</taxon>
        <taxon>Desulfomonilales</taxon>
        <taxon>Desulfomonilaceae</taxon>
        <taxon>Desulfomonile</taxon>
    </lineage>
</organism>
<dbReference type="Pfam" id="PF00499">
    <property type="entry name" value="Oxidored_q3"/>
    <property type="match status" value="1"/>
</dbReference>
<dbReference type="InterPro" id="IPR042106">
    <property type="entry name" value="Nuo/plastoQ_OxRdtase_6_NuoJ"/>
</dbReference>
<dbReference type="EMBL" id="CP003360">
    <property type="protein sequence ID" value="AFM25433.1"/>
    <property type="molecule type" value="Genomic_DNA"/>
</dbReference>
<feature type="transmembrane region" description="Helical" evidence="2">
    <location>
        <begin position="150"/>
        <end position="172"/>
    </location>
</feature>
<dbReference type="PANTHER" id="PTHR33269:SF17">
    <property type="entry name" value="NADH-UBIQUINONE OXIDOREDUCTASE CHAIN 6"/>
    <property type="match status" value="1"/>
</dbReference>
<name>I4C792_DESTA</name>